<sequence>MNQSWWIPIDKLTYWRAGTWVRYEAKSYNLSLRIHCDQLLLTNNNKILESLNMNGKMKGIYKGDVLILILSTGPQEIRKIKFQLKLHVDQCLQKLGERFLVVSHNSSSKNVVERYRNIEDVFQNVIEECGSNKMSSSLPLPSNFSNFVKLCLLDPAFPSYVQETRKIIETEILKKT</sequence>
<organism evidence="1 2">
    <name type="scientific">Loxostege sticticalis</name>
    <name type="common">Beet webworm moth</name>
    <dbReference type="NCBI Taxonomy" id="481309"/>
    <lineage>
        <taxon>Eukaryota</taxon>
        <taxon>Metazoa</taxon>
        <taxon>Ecdysozoa</taxon>
        <taxon>Arthropoda</taxon>
        <taxon>Hexapoda</taxon>
        <taxon>Insecta</taxon>
        <taxon>Pterygota</taxon>
        <taxon>Neoptera</taxon>
        <taxon>Endopterygota</taxon>
        <taxon>Lepidoptera</taxon>
        <taxon>Glossata</taxon>
        <taxon>Ditrysia</taxon>
        <taxon>Pyraloidea</taxon>
        <taxon>Crambidae</taxon>
        <taxon>Pyraustinae</taxon>
        <taxon>Loxostege</taxon>
    </lineage>
</organism>
<evidence type="ECO:0000313" key="2">
    <source>
        <dbReference type="Proteomes" id="UP001549921"/>
    </source>
</evidence>
<reference evidence="1 2" key="1">
    <citation type="submission" date="2024-06" db="EMBL/GenBank/DDBJ databases">
        <title>A chromosome-level genome assembly of beet webworm, Loxostege sticticalis.</title>
        <authorList>
            <person name="Zhang Y."/>
        </authorList>
    </citation>
    <scope>NUCLEOTIDE SEQUENCE [LARGE SCALE GENOMIC DNA]</scope>
    <source>
        <strain evidence="1">AQ028</strain>
        <tissue evidence="1">Male pupae</tissue>
    </source>
</reference>
<gene>
    <name evidence="1" type="ORF">ABMA28_008064</name>
</gene>
<dbReference type="Proteomes" id="UP001549921">
    <property type="component" value="Unassembled WGS sequence"/>
</dbReference>
<proteinExistence type="predicted"/>
<dbReference type="AlphaFoldDB" id="A0ABD0SFW2"/>
<comment type="caution">
    <text evidence="1">The sequence shown here is derived from an EMBL/GenBank/DDBJ whole genome shotgun (WGS) entry which is preliminary data.</text>
</comment>
<accession>A0ABD0SFW2</accession>
<dbReference type="EMBL" id="JBEDNZ010000021">
    <property type="protein sequence ID" value="KAL0818733.1"/>
    <property type="molecule type" value="Genomic_DNA"/>
</dbReference>
<name>A0ABD0SFW2_LOXSC</name>
<protein>
    <submittedName>
        <fullName evidence="1">Uncharacterized protein</fullName>
    </submittedName>
</protein>
<evidence type="ECO:0000313" key="1">
    <source>
        <dbReference type="EMBL" id="KAL0818733.1"/>
    </source>
</evidence>